<comment type="caution">
    <text evidence="4">The sequence shown here is derived from an EMBL/GenBank/DDBJ whole genome shotgun (WGS) entry which is preliminary data.</text>
</comment>
<dbReference type="PANTHER" id="PTHR46128:SF211">
    <property type="entry name" value="PENTACOTRIPEPTIDE-REPEAT REGION OF PRORP DOMAIN-CONTAINING PROTEIN"/>
    <property type="match status" value="1"/>
</dbReference>
<dbReference type="EMBL" id="LFYR01002199">
    <property type="protein sequence ID" value="KMZ56367.1"/>
    <property type="molecule type" value="Genomic_DNA"/>
</dbReference>
<reference evidence="5" key="1">
    <citation type="journal article" date="2016" name="Nature">
        <title>The genome of the seagrass Zostera marina reveals angiosperm adaptation to the sea.</title>
        <authorList>
            <person name="Olsen J.L."/>
            <person name="Rouze P."/>
            <person name="Verhelst B."/>
            <person name="Lin Y.-C."/>
            <person name="Bayer T."/>
            <person name="Collen J."/>
            <person name="Dattolo E."/>
            <person name="De Paoli E."/>
            <person name="Dittami S."/>
            <person name="Maumus F."/>
            <person name="Michel G."/>
            <person name="Kersting A."/>
            <person name="Lauritano C."/>
            <person name="Lohaus R."/>
            <person name="Toepel M."/>
            <person name="Tonon T."/>
            <person name="Vanneste K."/>
            <person name="Amirebrahimi M."/>
            <person name="Brakel J."/>
            <person name="Bostroem C."/>
            <person name="Chovatia M."/>
            <person name="Grimwood J."/>
            <person name="Jenkins J.W."/>
            <person name="Jueterbock A."/>
            <person name="Mraz A."/>
            <person name="Stam W.T."/>
            <person name="Tice H."/>
            <person name="Bornberg-Bauer E."/>
            <person name="Green P.J."/>
            <person name="Pearson G.A."/>
            <person name="Procaccini G."/>
            <person name="Duarte C.M."/>
            <person name="Schmutz J."/>
            <person name="Reusch T.B.H."/>
            <person name="Van de Peer Y."/>
        </authorList>
    </citation>
    <scope>NUCLEOTIDE SEQUENCE [LARGE SCALE GENOMIC DNA]</scope>
    <source>
        <strain evidence="5">cv. Finnish</strain>
    </source>
</reference>
<dbReference type="GO" id="GO:0003729">
    <property type="term" value="F:mRNA binding"/>
    <property type="evidence" value="ECO:0000318"/>
    <property type="project" value="GO_Central"/>
</dbReference>
<dbReference type="PANTHER" id="PTHR46128">
    <property type="entry name" value="MITOCHONDRIAL GROUP I INTRON SPLICING FACTOR CCM1"/>
    <property type="match status" value="1"/>
</dbReference>
<name>A0A0K9NJV8_ZOSMR</name>
<protein>
    <submittedName>
        <fullName evidence="4">Pentatricopeptide repeat-containing protein, mitochondrial</fullName>
    </submittedName>
</protein>
<proteinExistence type="inferred from homology"/>
<keyword evidence="5" id="KW-1185">Reference proteome</keyword>
<evidence type="ECO:0000313" key="5">
    <source>
        <dbReference type="Proteomes" id="UP000036987"/>
    </source>
</evidence>
<feature type="repeat" description="PPR" evidence="3">
    <location>
        <begin position="333"/>
        <end position="367"/>
    </location>
</feature>
<dbReference type="OMA" id="QGFVPKM"/>
<feature type="repeat" description="PPR" evidence="3">
    <location>
        <begin position="298"/>
        <end position="332"/>
    </location>
</feature>
<dbReference type="Pfam" id="PF12854">
    <property type="entry name" value="PPR_1"/>
    <property type="match status" value="1"/>
</dbReference>
<dbReference type="AlphaFoldDB" id="A0A0K9NJV8"/>
<organism evidence="4 5">
    <name type="scientific">Zostera marina</name>
    <name type="common">Eelgrass</name>
    <dbReference type="NCBI Taxonomy" id="29655"/>
    <lineage>
        <taxon>Eukaryota</taxon>
        <taxon>Viridiplantae</taxon>
        <taxon>Streptophyta</taxon>
        <taxon>Embryophyta</taxon>
        <taxon>Tracheophyta</taxon>
        <taxon>Spermatophyta</taxon>
        <taxon>Magnoliopsida</taxon>
        <taxon>Liliopsida</taxon>
        <taxon>Zosteraceae</taxon>
        <taxon>Zostera</taxon>
    </lineage>
</organism>
<dbReference type="Pfam" id="PF13812">
    <property type="entry name" value="PPR_3"/>
    <property type="match status" value="1"/>
</dbReference>
<dbReference type="InterPro" id="IPR011990">
    <property type="entry name" value="TPR-like_helical_dom_sf"/>
</dbReference>
<dbReference type="InterPro" id="IPR002885">
    <property type="entry name" value="PPR_rpt"/>
</dbReference>
<evidence type="ECO:0000256" key="3">
    <source>
        <dbReference type="PROSITE-ProRule" id="PRU00708"/>
    </source>
</evidence>
<feature type="repeat" description="PPR" evidence="3">
    <location>
        <begin position="193"/>
        <end position="227"/>
    </location>
</feature>
<evidence type="ECO:0000256" key="2">
    <source>
        <dbReference type="ARBA" id="ARBA00022737"/>
    </source>
</evidence>
<dbReference type="PROSITE" id="PS51375">
    <property type="entry name" value="PPR"/>
    <property type="match status" value="5"/>
</dbReference>
<gene>
    <name evidence="4" type="ORF">ZOSMA_96G00430</name>
</gene>
<dbReference type="NCBIfam" id="TIGR00756">
    <property type="entry name" value="PPR"/>
    <property type="match status" value="4"/>
</dbReference>
<feature type="repeat" description="PPR" evidence="3">
    <location>
        <begin position="263"/>
        <end position="297"/>
    </location>
</feature>
<dbReference type="OrthoDB" id="185373at2759"/>
<dbReference type="GO" id="GO:0006397">
    <property type="term" value="P:mRNA processing"/>
    <property type="evidence" value="ECO:0000318"/>
    <property type="project" value="GO_Central"/>
</dbReference>
<dbReference type="GO" id="GO:0005737">
    <property type="term" value="C:cytoplasm"/>
    <property type="evidence" value="ECO:0000318"/>
    <property type="project" value="GO_Central"/>
</dbReference>
<evidence type="ECO:0000313" key="4">
    <source>
        <dbReference type="EMBL" id="KMZ56367.1"/>
    </source>
</evidence>
<dbReference type="Proteomes" id="UP000036987">
    <property type="component" value="Unassembled WGS sequence"/>
</dbReference>
<dbReference type="InterPro" id="IPR050872">
    <property type="entry name" value="PPR_P_subfamily"/>
</dbReference>
<dbReference type="Pfam" id="PF01535">
    <property type="entry name" value="PPR"/>
    <property type="match status" value="1"/>
</dbReference>
<dbReference type="Pfam" id="PF13041">
    <property type="entry name" value="PPR_2"/>
    <property type="match status" value="1"/>
</dbReference>
<feature type="repeat" description="PPR" evidence="3">
    <location>
        <begin position="228"/>
        <end position="262"/>
    </location>
</feature>
<dbReference type="Gene3D" id="1.25.40.10">
    <property type="entry name" value="Tetratricopeptide repeat domain"/>
    <property type="match status" value="3"/>
</dbReference>
<keyword evidence="2" id="KW-0677">Repeat</keyword>
<accession>A0A0K9NJV8</accession>
<comment type="similarity">
    <text evidence="1">Belongs to the PPR family. P subfamily.</text>
</comment>
<sequence>MVVSQTTPQAQRYISRTLMSSMATRRPRIETSFDIRKSNSNPLLKKLDHRDWLAPNEAMKIFKTLKNADQVLVALKKISSRNDYKPNESLFSLIVDRLARERRFDDIEDVLQTVKYTKIKVSDSFFSNLIKIYINVANHLEKAIQVLFRMSEFHCCPTIETFNLVLNMLVCGKHYEIVHEVYLSAAKLGVVVDTCCFNILIKGLCNCGKMDAAFSLLCEIPKQGCMPNTKTYSTLMHGLCKQNRVDEAIKLWHEMEEKDICPDTITFNILISGLCERGRIHEGMEFMDKMKLSGCYPNSATYQAILYGLLESKSFLDAKDFMNKMLSEGGSPSSLSYKLLIHGLCSSGLQADVDLVLKKMLDNGFIPQVKTWKKMIMACVENHGS</sequence>
<evidence type="ECO:0000256" key="1">
    <source>
        <dbReference type="ARBA" id="ARBA00007626"/>
    </source>
</evidence>